<dbReference type="AlphaFoldDB" id="A0A1V4AV09"/>
<name>A0A1V4AV09_9BACT</name>
<proteinExistence type="predicted"/>
<gene>
    <name evidence="1" type="ORF">AYP45_06445</name>
</gene>
<comment type="caution">
    <text evidence="1">The sequence shown here is derived from an EMBL/GenBank/DDBJ whole genome shotgun (WGS) entry which is preliminary data.</text>
</comment>
<reference evidence="1 2" key="1">
    <citation type="journal article" date="2017" name="Water Res.">
        <title>Discovery and metagenomic analysis of an anammox bacterial enrichment related to Candidatus "Brocadia caroliniensis" in a full-scale glycerol-fed nitritation-denitritation separate centrate treatment process.</title>
        <authorList>
            <person name="Park H."/>
            <person name="Brotto A.C."/>
            <person name="van Loosdrecht M.C."/>
            <person name="Chandran K."/>
        </authorList>
    </citation>
    <scope>NUCLEOTIDE SEQUENCE [LARGE SCALE GENOMIC DNA]</scope>
    <source>
        <strain evidence="1">26THWARD</strain>
    </source>
</reference>
<dbReference type="Proteomes" id="UP000189681">
    <property type="component" value="Unassembled WGS sequence"/>
</dbReference>
<dbReference type="EMBL" id="AYTS01000056">
    <property type="protein sequence ID" value="OOP56946.1"/>
    <property type="molecule type" value="Genomic_DNA"/>
</dbReference>
<accession>A0A1V4AV09</accession>
<protein>
    <submittedName>
        <fullName evidence="1">Uncharacterized protein</fullName>
    </submittedName>
</protein>
<sequence length="101" mass="11747">MKSSEQNHTEQLKLFIEPILLPSKPTVSFFSLPEDTQPRRINHMAKFKPFHEFQKPLIGFTPEAFLDYVETVIPKDHLCRVVKEVVFSLDTEAIEAKYSLL</sequence>
<evidence type="ECO:0000313" key="1">
    <source>
        <dbReference type="EMBL" id="OOP56946.1"/>
    </source>
</evidence>
<feature type="non-terminal residue" evidence="1">
    <location>
        <position position="101"/>
    </location>
</feature>
<organism evidence="1 2">
    <name type="scientific">Candidatus Brocadia carolinensis</name>
    <dbReference type="NCBI Taxonomy" id="1004156"/>
    <lineage>
        <taxon>Bacteria</taxon>
        <taxon>Pseudomonadati</taxon>
        <taxon>Planctomycetota</taxon>
        <taxon>Candidatus Brocadiia</taxon>
        <taxon>Candidatus Brocadiales</taxon>
        <taxon>Candidatus Brocadiaceae</taxon>
        <taxon>Candidatus Brocadia</taxon>
    </lineage>
</organism>
<evidence type="ECO:0000313" key="2">
    <source>
        <dbReference type="Proteomes" id="UP000189681"/>
    </source>
</evidence>
<dbReference type="STRING" id="1004156.AYP45_06445"/>